<dbReference type="InParanoid" id="A0A804PXF0"/>
<reference evidence="2" key="2">
    <citation type="submission" date="2019-07" db="EMBL/GenBank/DDBJ databases">
        <authorList>
            <person name="Seetharam A."/>
            <person name="Woodhouse M."/>
            <person name="Cannon E."/>
        </authorList>
    </citation>
    <scope>NUCLEOTIDE SEQUENCE [LARGE SCALE GENOMIC DNA]</scope>
    <source>
        <strain evidence="2">cv. B73</strain>
    </source>
</reference>
<feature type="region of interest" description="Disordered" evidence="1">
    <location>
        <begin position="101"/>
        <end position="149"/>
    </location>
</feature>
<name>A0A804PXF0_MAIZE</name>
<dbReference type="AlphaFoldDB" id="A0A804PXF0"/>
<dbReference type="Gramene" id="Zm00001eb281310_T001">
    <property type="protein sequence ID" value="Zm00001eb281310_P001"/>
    <property type="gene ID" value="Zm00001eb281310"/>
</dbReference>
<evidence type="ECO:0000313" key="2">
    <source>
        <dbReference type="EnsemblPlants" id="Zm00001eb281310_P001"/>
    </source>
</evidence>
<proteinExistence type="predicted"/>
<reference evidence="3" key="1">
    <citation type="journal article" date="2009" name="Science">
        <title>The B73 maize genome: complexity, diversity, and dynamics.</title>
        <authorList>
            <person name="Schnable P.S."/>
            <person name="Ware D."/>
            <person name="Fulton R.S."/>
            <person name="Stein J.C."/>
            <person name="Wei F."/>
            <person name="Pasternak S."/>
            <person name="Liang C."/>
            <person name="Zhang J."/>
            <person name="Fulton L."/>
            <person name="Graves T.A."/>
            <person name="Minx P."/>
            <person name="Reily A.D."/>
            <person name="Courtney L."/>
            <person name="Kruchowski S.S."/>
            <person name="Tomlinson C."/>
            <person name="Strong C."/>
            <person name="Delehaunty K."/>
            <person name="Fronick C."/>
            <person name="Courtney B."/>
            <person name="Rock S.M."/>
            <person name="Belter E."/>
            <person name="Du F."/>
            <person name="Kim K."/>
            <person name="Abbott R.M."/>
            <person name="Cotton M."/>
            <person name="Levy A."/>
            <person name="Marchetto P."/>
            <person name="Ochoa K."/>
            <person name="Jackson S.M."/>
            <person name="Gillam B."/>
            <person name="Chen W."/>
            <person name="Yan L."/>
            <person name="Higginbotham J."/>
            <person name="Cardenas M."/>
            <person name="Waligorski J."/>
            <person name="Applebaum E."/>
            <person name="Phelps L."/>
            <person name="Falcone J."/>
            <person name="Kanchi K."/>
            <person name="Thane T."/>
            <person name="Scimone A."/>
            <person name="Thane N."/>
            <person name="Henke J."/>
            <person name="Wang T."/>
            <person name="Ruppert J."/>
            <person name="Shah N."/>
            <person name="Rotter K."/>
            <person name="Hodges J."/>
            <person name="Ingenthron E."/>
            <person name="Cordes M."/>
            <person name="Kohlberg S."/>
            <person name="Sgro J."/>
            <person name="Delgado B."/>
            <person name="Mead K."/>
            <person name="Chinwalla A."/>
            <person name="Leonard S."/>
            <person name="Crouse K."/>
            <person name="Collura K."/>
            <person name="Kudrna D."/>
            <person name="Currie J."/>
            <person name="He R."/>
            <person name="Angelova A."/>
            <person name="Rajasekar S."/>
            <person name="Mueller T."/>
            <person name="Lomeli R."/>
            <person name="Scara G."/>
            <person name="Ko A."/>
            <person name="Delaney K."/>
            <person name="Wissotski M."/>
            <person name="Lopez G."/>
            <person name="Campos D."/>
            <person name="Braidotti M."/>
            <person name="Ashley E."/>
            <person name="Golser W."/>
            <person name="Kim H."/>
            <person name="Lee S."/>
            <person name="Lin J."/>
            <person name="Dujmic Z."/>
            <person name="Kim W."/>
            <person name="Talag J."/>
            <person name="Zuccolo A."/>
            <person name="Fan C."/>
            <person name="Sebastian A."/>
            <person name="Kramer M."/>
            <person name="Spiegel L."/>
            <person name="Nascimento L."/>
            <person name="Zutavern T."/>
            <person name="Miller B."/>
            <person name="Ambroise C."/>
            <person name="Muller S."/>
            <person name="Spooner W."/>
            <person name="Narechania A."/>
            <person name="Ren L."/>
            <person name="Wei S."/>
            <person name="Kumari S."/>
            <person name="Faga B."/>
            <person name="Levy M.J."/>
            <person name="McMahan L."/>
            <person name="Van Buren P."/>
            <person name="Vaughn M.W."/>
            <person name="Ying K."/>
            <person name="Yeh C.-T."/>
            <person name="Emrich S.J."/>
            <person name="Jia Y."/>
            <person name="Kalyanaraman A."/>
            <person name="Hsia A.-P."/>
            <person name="Barbazuk W.B."/>
            <person name="Baucom R.S."/>
            <person name="Brutnell T.P."/>
            <person name="Carpita N.C."/>
            <person name="Chaparro C."/>
            <person name="Chia J.-M."/>
            <person name="Deragon J.-M."/>
            <person name="Estill J.C."/>
            <person name="Fu Y."/>
            <person name="Jeddeloh J.A."/>
            <person name="Han Y."/>
            <person name="Lee H."/>
            <person name="Li P."/>
            <person name="Lisch D.R."/>
            <person name="Liu S."/>
            <person name="Liu Z."/>
            <person name="Nagel D.H."/>
            <person name="McCann M.C."/>
            <person name="SanMiguel P."/>
            <person name="Myers A.M."/>
            <person name="Nettleton D."/>
            <person name="Nguyen J."/>
            <person name="Penning B.W."/>
            <person name="Ponnala L."/>
            <person name="Schneider K.L."/>
            <person name="Schwartz D.C."/>
            <person name="Sharma A."/>
            <person name="Soderlund C."/>
            <person name="Springer N.M."/>
            <person name="Sun Q."/>
            <person name="Wang H."/>
            <person name="Waterman M."/>
            <person name="Westerman R."/>
            <person name="Wolfgruber T.K."/>
            <person name="Yang L."/>
            <person name="Yu Y."/>
            <person name="Zhang L."/>
            <person name="Zhou S."/>
            <person name="Zhu Q."/>
            <person name="Bennetzen J.L."/>
            <person name="Dawe R.K."/>
            <person name="Jiang J."/>
            <person name="Jiang N."/>
            <person name="Presting G.G."/>
            <person name="Wessler S.R."/>
            <person name="Aluru S."/>
            <person name="Martienssen R.A."/>
            <person name="Clifton S.W."/>
            <person name="McCombie W.R."/>
            <person name="Wing R.A."/>
            <person name="Wilson R.K."/>
        </authorList>
    </citation>
    <scope>NUCLEOTIDE SEQUENCE [LARGE SCALE GENOMIC DNA]</scope>
    <source>
        <strain evidence="3">cv. B73</strain>
    </source>
</reference>
<sequence length="177" mass="19586">MFRCEVHCLEACCGHPCLVELHTAHHVSHSSSPPCPSLRLCARICAWPPPFLCLCARPPPFLRLCARRPHRLSLRLYSTSPATHNHVSSPPRLASTVTWLSPPLTSSSPTHPSATNGDRDETDLCHYSSSARHDNRSNKVTSSRNGGRFLASRHRKISLSDFFISGSAQSESDTHQQ</sequence>
<protein>
    <submittedName>
        <fullName evidence="2">Uncharacterized protein</fullName>
    </submittedName>
</protein>
<keyword evidence="3" id="KW-1185">Reference proteome</keyword>
<feature type="compositionally biased region" description="Low complexity" evidence="1">
    <location>
        <begin position="101"/>
        <end position="113"/>
    </location>
</feature>
<organism evidence="2 3">
    <name type="scientific">Zea mays</name>
    <name type="common">Maize</name>
    <dbReference type="NCBI Taxonomy" id="4577"/>
    <lineage>
        <taxon>Eukaryota</taxon>
        <taxon>Viridiplantae</taxon>
        <taxon>Streptophyta</taxon>
        <taxon>Embryophyta</taxon>
        <taxon>Tracheophyta</taxon>
        <taxon>Spermatophyta</taxon>
        <taxon>Magnoliopsida</taxon>
        <taxon>Liliopsida</taxon>
        <taxon>Poales</taxon>
        <taxon>Poaceae</taxon>
        <taxon>PACMAD clade</taxon>
        <taxon>Panicoideae</taxon>
        <taxon>Andropogonodae</taxon>
        <taxon>Andropogoneae</taxon>
        <taxon>Tripsacinae</taxon>
        <taxon>Zea</taxon>
    </lineage>
</organism>
<dbReference type="Proteomes" id="UP000007305">
    <property type="component" value="Chromosome 6"/>
</dbReference>
<accession>A0A804PXF0</accession>
<evidence type="ECO:0000313" key="3">
    <source>
        <dbReference type="Proteomes" id="UP000007305"/>
    </source>
</evidence>
<reference evidence="2" key="3">
    <citation type="submission" date="2021-05" db="UniProtKB">
        <authorList>
            <consortium name="EnsemblPlants"/>
        </authorList>
    </citation>
    <scope>IDENTIFICATION</scope>
    <source>
        <strain evidence="2">cv. B73</strain>
    </source>
</reference>
<dbReference type="EnsemblPlants" id="Zm00001eb281310_T001">
    <property type="protein sequence ID" value="Zm00001eb281310_P001"/>
    <property type="gene ID" value="Zm00001eb281310"/>
</dbReference>
<evidence type="ECO:0000256" key="1">
    <source>
        <dbReference type="SAM" id="MobiDB-lite"/>
    </source>
</evidence>